<dbReference type="GO" id="GO:0000981">
    <property type="term" value="F:DNA-binding transcription factor activity, RNA polymerase II-specific"/>
    <property type="evidence" value="ECO:0007669"/>
    <property type="project" value="UniProtKB-UniRule"/>
</dbReference>
<dbReference type="PANTHER" id="PTHR24326">
    <property type="entry name" value="HOMEOBOX-LEUCINE ZIPPER PROTEIN"/>
    <property type="match status" value="1"/>
</dbReference>
<dbReference type="PANTHER" id="PTHR24326:SF606">
    <property type="entry name" value="HOMEOBOX-LEUCINE ZIPPER PROTEIN ATHB-54"/>
    <property type="match status" value="1"/>
</dbReference>
<dbReference type="InterPro" id="IPR045224">
    <property type="entry name" value="HDZip_class_I_plant"/>
</dbReference>
<comment type="function">
    <text evidence="10">Transcription factor.</text>
</comment>
<name>A0AAE1WZ32_9LAMI</name>
<feature type="domain" description="Homeobox" evidence="14">
    <location>
        <begin position="131"/>
        <end position="191"/>
    </location>
</feature>
<keyword evidence="13" id="KW-0472">Membrane</keyword>
<evidence type="ECO:0000256" key="8">
    <source>
        <dbReference type="PROSITE-ProRule" id="PRU00108"/>
    </source>
</evidence>
<dbReference type="EMBL" id="JACGWL010000005">
    <property type="protein sequence ID" value="KAK4402324.1"/>
    <property type="molecule type" value="Genomic_DNA"/>
</dbReference>
<evidence type="ECO:0000313" key="15">
    <source>
        <dbReference type="EMBL" id="KAK4402324.1"/>
    </source>
</evidence>
<feature type="coiled-coil region" evidence="11">
    <location>
        <begin position="197"/>
        <end position="231"/>
    </location>
</feature>
<dbReference type="PROSITE" id="PS00027">
    <property type="entry name" value="HOMEOBOX_1"/>
    <property type="match status" value="1"/>
</dbReference>
<evidence type="ECO:0000313" key="16">
    <source>
        <dbReference type="Proteomes" id="UP001289374"/>
    </source>
</evidence>
<dbReference type="Proteomes" id="UP001289374">
    <property type="component" value="Unassembled WGS sequence"/>
</dbReference>
<keyword evidence="2 10" id="KW-0805">Transcription regulation</keyword>
<accession>A0AAE1WZ32</accession>
<dbReference type="InterPro" id="IPR009057">
    <property type="entry name" value="Homeodomain-like_sf"/>
</dbReference>
<keyword evidence="13" id="KW-1133">Transmembrane helix</keyword>
<dbReference type="InterPro" id="IPR017970">
    <property type="entry name" value="Homeobox_CS"/>
</dbReference>
<reference evidence="15" key="2">
    <citation type="journal article" date="2024" name="Plant">
        <title>Genomic evolution and insights into agronomic trait innovations of Sesamum species.</title>
        <authorList>
            <person name="Miao H."/>
            <person name="Wang L."/>
            <person name="Qu L."/>
            <person name="Liu H."/>
            <person name="Sun Y."/>
            <person name="Le M."/>
            <person name="Wang Q."/>
            <person name="Wei S."/>
            <person name="Zheng Y."/>
            <person name="Lin W."/>
            <person name="Duan Y."/>
            <person name="Cao H."/>
            <person name="Xiong S."/>
            <person name="Wang X."/>
            <person name="Wei L."/>
            <person name="Li C."/>
            <person name="Ma Q."/>
            <person name="Ju M."/>
            <person name="Zhao R."/>
            <person name="Li G."/>
            <person name="Mu C."/>
            <person name="Tian Q."/>
            <person name="Mei H."/>
            <person name="Zhang T."/>
            <person name="Gao T."/>
            <person name="Zhang H."/>
        </authorList>
    </citation>
    <scope>NUCLEOTIDE SEQUENCE</scope>
    <source>
        <strain evidence="15">K16</strain>
    </source>
</reference>
<dbReference type="Gene3D" id="1.10.10.60">
    <property type="entry name" value="Homeodomain-like"/>
    <property type="match status" value="1"/>
</dbReference>
<evidence type="ECO:0000256" key="2">
    <source>
        <dbReference type="ARBA" id="ARBA00023015"/>
    </source>
</evidence>
<evidence type="ECO:0000256" key="1">
    <source>
        <dbReference type="ARBA" id="ARBA00004123"/>
    </source>
</evidence>
<reference evidence="15" key="1">
    <citation type="submission" date="2020-06" db="EMBL/GenBank/DDBJ databases">
        <authorList>
            <person name="Li T."/>
            <person name="Hu X."/>
            <person name="Zhang T."/>
            <person name="Song X."/>
            <person name="Zhang H."/>
            <person name="Dai N."/>
            <person name="Sheng W."/>
            <person name="Hou X."/>
            <person name="Wei L."/>
        </authorList>
    </citation>
    <scope>NUCLEOTIDE SEQUENCE</scope>
    <source>
        <strain evidence="15">K16</strain>
        <tissue evidence="15">Leaf</tissue>
    </source>
</reference>
<dbReference type="FunFam" id="1.10.10.60:FF:000144">
    <property type="entry name" value="homeobox-leucine zipper protein ATHB-6-like"/>
    <property type="match status" value="1"/>
</dbReference>
<evidence type="ECO:0000256" key="4">
    <source>
        <dbReference type="ARBA" id="ARBA00023155"/>
    </source>
</evidence>
<dbReference type="InterPro" id="IPR000047">
    <property type="entry name" value="HTH_motif"/>
</dbReference>
<comment type="caution">
    <text evidence="15">The sequence shown here is derived from an EMBL/GenBank/DDBJ whole genome shotgun (WGS) entry which is preliminary data.</text>
</comment>
<evidence type="ECO:0000256" key="3">
    <source>
        <dbReference type="ARBA" id="ARBA00023125"/>
    </source>
</evidence>
<keyword evidence="11" id="KW-0175">Coiled coil</keyword>
<organism evidence="15 16">
    <name type="scientific">Sesamum angolense</name>
    <dbReference type="NCBI Taxonomy" id="2727404"/>
    <lineage>
        <taxon>Eukaryota</taxon>
        <taxon>Viridiplantae</taxon>
        <taxon>Streptophyta</taxon>
        <taxon>Embryophyta</taxon>
        <taxon>Tracheophyta</taxon>
        <taxon>Spermatophyta</taxon>
        <taxon>Magnoliopsida</taxon>
        <taxon>eudicotyledons</taxon>
        <taxon>Gunneridae</taxon>
        <taxon>Pentapetalae</taxon>
        <taxon>asterids</taxon>
        <taxon>lamiids</taxon>
        <taxon>Lamiales</taxon>
        <taxon>Pedaliaceae</taxon>
        <taxon>Sesamum</taxon>
    </lineage>
</organism>
<evidence type="ECO:0000256" key="13">
    <source>
        <dbReference type="SAM" id="Phobius"/>
    </source>
</evidence>
<evidence type="ECO:0000256" key="6">
    <source>
        <dbReference type="ARBA" id="ARBA00023242"/>
    </source>
</evidence>
<dbReference type="CDD" id="cd00086">
    <property type="entry name" value="homeodomain"/>
    <property type="match status" value="1"/>
</dbReference>
<dbReference type="SMART" id="SM00389">
    <property type="entry name" value="HOX"/>
    <property type="match status" value="1"/>
</dbReference>
<evidence type="ECO:0000259" key="14">
    <source>
        <dbReference type="PROSITE" id="PS50071"/>
    </source>
</evidence>
<dbReference type="PROSITE" id="PS50071">
    <property type="entry name" value="HOMEOBOX_2"/>
    <property type="match status" value="1"/>
</dbReference>
<dbReference type="AlphaFoldDB" id="A0AAE1WZ32"/>
<dbReference type="Pfam" id="PF00046">
    <property type="entry name" value="Homeodomain"/>
    <property type="match status" value="1"/>
</dbReference>
<protein>
    <recommendedName>
        <fullName evidence="10">Homeobox-leucine zipper protein</fullName>
    </recommendedName>
    <alternativeName>
        <fullName evidence="10">HD-ZIP protein</fullName>
    </alternativeName>
    <alternativeName>
        <fullName evidence="10">Homeodomain transcription factor</fullName>
    </alternativeName>
</protein>
<comment type="similarity">
    <text evidence="7 10">Belongs to the HD-ZIP homeobox family. Class I subfamily.</text>
</comment>
<evidence type="ECO:0000256" key="9">
    <source>
        <dbReference type="RuleBase" id="RU000682"/>
    </source>
</evidence>
<comment type="subcellular location">
    <subcellularLocation>
        <location evidence="1 8 9">Nucleus</location>
    </subcellularLocation>
</comment>
<keyword evidence="6 8" id="KW-0539">Nucleus</keyword>
<sequence length="340" mass="38922">MAGRGVVYGGGDSLDPKQKLKISSHDQQPLDSVFASAPSKPFLELEFYMVLFLGKSGILKDLFSSLRKLLVLLFFLFLCCFGDTIDSIFEVSGSRAMLSFGSVGGANRSGNLFFSSSDQEESGDEYLEEYFSQPEKKRRLSVDQIQFLEKSFEAENKLEPERKVQLAKELGLPPRQIAIWFQNRRARWKTRQLETDYDTLHANYTSLKTNYDNLLKENEKLKAEVLRLKNNGLARDTDKALFQEMLKETIGDMISQDEESKVSEVAFKNEEQSLESGDSSHVVEPDRSDLSQNGEDDLNEELLQPDYMFPKIEDAHRHLPASSFYYGFPVEDHVFSFWSY</sequence>
<proteinExistence type="inferred from homology"/>
<dbReference type="InterPro" id="IPR001356">
    <property type="entry name" value="HD"/>
</dbReference>
<feature type="DNA-binding region" description="Homeobox" evidence="8">
    <location>
        <begin position="133"/>
        <end position="192"/>
    </location>
</feature>
<keyword evidence="3 8" id="KW-0238">DNA-binding</keyword>
<feature type="transmembrane region" description="Helical" evidence="13">
    <location>
        <begin position="69"/>
        <end position="89"/>
    </location>
</feature>
<keyword evidence="4 8" id="KW-0371">Homeobox</keyword>
<dbReference type="SUPFAM" id="SSF46689">
    <property type="entry name" value="Homeodomain-like"/>
    <property type="match status" value="1"/>
</dbReference>
<dbReference type="PRINTS" id="PR00031">
    <property type="entry name" value="HTHREPRESSR"/>
</dbReference>
<dbReference type="InterPro" id="IPR003106">
    <property type="entry name" value="Leu_zip_homeo"/>
</dbReference>
<keyword evidence="5 10" id="KW-0804">Transcription</keyword>
<gene>
    <name evidence="15" type="ORF">Sango_0973100</name>
</gene>
<dbReference type="GO" id="GO:0000976">
    <property type="term" value="F:transcription cis-regulatory region binding"/>
    <property type="evidence" value="ECO:0007669"/>
    <property type="project" value="UniProtKB-ARBA"/>
</dbReference>
<evidence type="ECO:0000256" key="10">
    <source>
        <dbReference type="RuleBase" id="RU369038"/>
    </source>
</evidence>
<dbReference type="GO" id="GO:0005634">
    <property type="term" value="C:nucleus"/>
    <property type="evidence" value="ECO:0007669"/>
    <property type="project" value="UniProtKB-SubCell"/>
</dbReference>
<keyword evidence="16" id="KW-1185">Reference proteome</keyword>
<dbReference type="Pfam" id="PF02183">
    <property type="entry name" value="HALZ"/>
    <property type="match status" value="1"/>
</dbReference>
<keyword evidence="13" id="KW-0812">Transmembrane</keyword>
<evidence type="ECO:0000256" key="11">
    <source>
        <dbReference type="SAM" id="Coils"/>
    </source>
</evidence>
<dbReference type="GO" id="GO:0045893">
    <property type="term" value="P:positive regulation of DNA-templated transcription"/>
    <property type="evidence" value="ECO:0007669"/>
    <property type="project" value="TreeGrafter"/>
</dbReference>
<evidence type="ECO:0000256" key="5">
    <source>
        <dbReference type="ARBA" id="ARBA00023163"/>
    </source>
</evidence>
<evidence type="ECO:0000256" key="12">
    <source>
        <dbReference type="SAM" id="MobiDB-lite"/>
    </source>
</evidence>
<feature type="region of interest" description="Disordered" evidence="12">
    <location>
        <begin position="270"/>
        <end position="295"/>
    </location>
</feature>
<evidence type="ECO:0000256" key="7">
    <source>
        <dbReference type="ARBA" id="ARBA00025748"/>
    </source>
</evidence>